<feature type="transmembrane region" description="Helical" evidence="1">
    <location>
        <begin position="149"/>
        <end position="168"/>
    </location>
</feature>
<feature type="transmembrane region" description="Helical" evidence="1">
    <location>
        <begin position="217"/>
        <end position="236"/>
    </location>
</feature>
<feature type="transmembrane region" description="Helical" evidence="1">
    <location>
        <begin position="100"/>
        <end position="119"/>
    </location>
</feature>
<dbReference type="PANTHER" id="PTHR22911">
    <property type="entry name" value="ACYL-MALONYL CONDENSING ENZYME-RELATED"/>
    <property type="match status" value="1"/>
</dbReference>
<feature type="transmembrane region" description="Helical" evidence="1">
    <location>
        <begin position="273"/>
        <end position="291"/>
    </location>
</feature>
<gene>
    <name evidence="3" type="ORF">PSM7751_01540</name>
</gene>
<accession>A0A1X6Z1T2</accession>
<keyword evidence="4" id="KW-1185">Reference proteome</keyword>
<organism evidence="3 4">
    <name type="scientific">Pseudooceanicola marinus</name>
    <dbReference type="NCBI Taxonomy" id="396013"/>
    <lineage>
        <taxon>Bacteria</taxon>
        <taxon>Pseudomonadati</taxon>
        <taxon>Pseudomonadota</taxon>
        <taxon>Alphaproteobacteria</taxon>
        <taxon>Rhodobacterales</taxon>
        <taxon>Paracoccaceae</taxon>
        <taxon>Pseudooceanicola</taxon>
    </lineage>
</organism>
<feature type="transmembrane region" description="Helical" evidence="1">
    <location>
        <begin position="180"/>
        <end position="205"/>
    </location>
</feature>
<feature type="transmembrane region" description="Helical" evidence="1">
    <location>
        <begin position="126"/>
        <end position="143"/>
    </location>
</feature>
<keyword evidence="1" id="KW-1133">Transmembrane helix</keyword>
<dbReference type="OrthoDB" id="9815809at2"/>
<dbReference type="RefSeq" id="WP_085887426.1">
    <property type="nucleotide sequence ID" value="NZ_FWFN01000003.1"/>
</dbReference>
<feature type="domain" description="EamA" evidence="2">
    <location>
        <begin position="153"/>
        <end position="290"/>
    </location>
</feature>
<feature type="transmembrane region" description="Helical" evidence="1">
    <location>
        <begin position="248"/>
        <end position="267"/>
    </location>
</feature>
<dbReference type="AlphaFoldDB" id="A0A1X6Z1T2"/>
<evidence type="ECO:0000259" key="2">
    <source>
        <dbReference type="Pfam" id="PF00892"/>
    </source>
</evidence>
<protein>
    <submittedName>
        <fullName evidence="3">EamA-like transporter family protein</fullName>
    </submittedName>
</protein>
<dbReference type="GO" id="GO:0016020">
    <property type="term" value="C:membrane"/>
    <property type="evidence" value="ECO:0007669"/>
    <property type="project" value="InterPro"/>
</dbReference>
<evidence type="ECO:0000313" key="3">
    <source>
        <dbReference type="EMBL" id="SLN36065.1"/>
    </source>
</evidence>
<dbReference type="EMBL" id="FWFN01000003">
    <property type="protein sequence ID" value="SLN36065.1"/>
    <property type="molecule type" value="Genomic_DNA"/>
</dbReference>
<dbReference type="Proteomes" id="UP000193963">
    <property type="component" value="Unassembled WGS sequence"/>
</dbReference>
<sequence length="315" mass="33682">MTKDLDRPLLGISLMLGFCVLAPLGDSIAKLLGGVLPVMQLLLFRFLAQMIFLGPVALWRGELRGLSPRVLRFTLYRTLFHMGGIFCMFTALLYLPLADAVAIAFVMPFLMLLLGWFVLDEEVGPRRLAACAVGFVGTLLVVQPSFAEVGWPALLPLGVAVLFSLFMLSTRQMAKDIAPIGMQGLSGVMAVAILAPVIGLGHWAGLAPLTMVAPDPGSWLLILAIGLIGSFGHLLMAASLRYAPSATLAPMQYLEIPVATLIGWLIFRDFPDGLALAGIVVTIAAGLYIILRERAIARASRQAPLPHPPAPPPAV</sequence>
<evidence type="ECO:0000313" key="4">
    <source>
        <dbReference type="Proteomes" id="UP000193963"/>
    </source>
</evidence>
<feature type="transmembrane region" description="Helical" evidence="1">
    <location>
        <begin position="31"/>
        <end position="53"/>
    </location>
</feature>
<dbReference type="Pfam" id="PF00892">
    <property type="entry name" value="EamA"/>
    <property type="match status" value="2"/>
</dbReference>
<feature type="transmembrane region" description="Helical" evidence="1">
    <location>
        <begin position="7"/>
        <end position="25"/>
    </location>
</feature>
<reference evidence="3 4" key="1">
    <citation type="submission" date="2017-03" db="EMBL/GenBank/DDBJ databases">
        <authorList>
            <person name="Afonso C.L."/>
            <person name="Miller P.J."/>
            <person name="Scott M.A."/>
            <person name="Spackman E."/>
            <person name="Goraichik I."/>
            <person name="Dimitrov K.M."/>
            <person name="Suarez D.L."/>
            <person name="Swayne D.E."/>
        </authorList>
    </citation>
    <scope>NUCLEOTIDE SEQUENCE [LARGE SCALE GENOMIC DNA]</scope>
    <source>
        <strain evidence="3 4">CECT 7751</strain>
    </source>
</reference>
<proteinExistence type="predicted"/>
<feature type="domain" description="EamA" evidence="2">
    <location>
        <begin position="10"/>
        <end position="142"/>
    </location>
</feature>
<dbReference type="PANTHER" id="PTHR22911:SF103">
    <property type="entry name" value="BLR2811 PROTEIN"/>
    <property type="match status" value="1"/>
</dbReference>
<dbReference type="SUPFAM" id="SSF103481">
    <property type="entry name" value="Multidrug resistance efflux transporter EmrE"/>
    <property type="match status" value="2"/>
</dbReference>
<dbReference type="InterPro" id="IPR037185">
    <property type="entry name" value="EmrE-like"/>
</dbReference>
<name>A0A1X6Z1T2_9RHOB</name>
<dbReference type="InterPro" id="IPR000620">
    <property type="entry name" value="EamA_dom"/>
</dbReference>
<feature type="transmembrane region" description="Helical" evidence="1">
    <location>
        <begin position="74"/>
        <end position="94"/>
    </location>
</feature>
<keyword evidence="1" id="KW-0472">Membrane</keyword>
<keyword evidence="1" id="KW-0812">Transmembrane</keyword>
<evidence type="ECO:0000256" key="1">
    <source>
        <dbReference type="SAM" id="Phobius"/>
    </source>
</evidence>